<gene>
    <name evidence="9" type="ORF">CBER1_03628</name>
</gene>
<dbReference type="AlphaFoldDB" id="A0A2S6CLK6"/>
<sequence length="358" mass="39795">MVAGGGHASGAAVVASCVTFNVLAALLTFARLYTRAAITRNIGLDDRLAAFALLLAIFLTVCVVEQVHYGMSRHFDTLTPDDMVHSLKWFWASTWTYALGLGVIKTSILLQYLRFFTMKKWRIAALLILAMNVVWTIWGFFASIFLCHPISDFWGPPQTANCMNRMAVWYSMAGGSIFTDICTTLLPIAPLNALQFPRRQKMILMVVFALGGMTCVISILRLPSLYNISQSKDVSWDNPSAAIWSSMELYGGIICSCLPTLKALVSRLFPSLSFGDSYYQTRSGERLGSLGPNPHSTFASSSCDRTWRESTYGIEKAENTETGQNLELRKCPSTLNKDKRPTSTVRPVSNAWDDEEIF</sequence>
<feature type="transmembrane region" description="Helical" evidence="7">
    <location>
        <begin position="166"/>
        <end position="191"/>
    </location>
</feature>
<evidence type="ECO:0000313" key="10">
    <source>
        <dbReference type="Proteomes" id="UP000237631"/>
    </source>
</evidence>
<reference evidence="10" key="1">
    <citation type="journal article" date="2017" name="bioRxiv">
        <title>Conservation of a gene cluster reveals novel cercosporin biosynthetic mechanisms and extends production to the genus Colletotrichum.</title>
        <authorList>
            <person name="de Jonge R."/>
            <person name="Ebert M.K."/>
            <person name="Huitt-Roehl C.R."/>
            <person name="Pal P."/>
            <person name="Suttle J.C."/>
            <person name="Spanner R.E."/>
            <person name="Neubauer J.D."/>
            <person name="Jurick W.M.II."/>
            <person name="Stott K.A."/>
            <person name="Secor G.A."/>
            <person name="Thomma B.P.H.J."/>
            <person name="Van de Peer Y."/>
            <person name="Townsend C.A."/>
            <person name="Bolton M.D."/>
        </authorList>
    </citation>
    <scope>NUCLEOTIDE SEQUENCE [LARGE SCALE GENOMIC DNA]</scope>
    <source>
        <strain evidence="10">CBS538.71</strain>
    </source>
</reference>
<dbReference type="PANTHER" id="PTHR33048">
    <property type="entry name" value="PTH11-LIKE INTEGRAL MEMBRANE PROTEIN (AFU_ORTHOLOGUE AFUA_5G11245)"/>
    <property type="match status" value="1"/>
</dbReference>
<keyword evidence="3 7" id="KW-1133">Transmembrane helix</keyword>
<evidence type="ECO:0000256" key="6">
    <source>
        <dbReference type="SAM" id="MobiDB-lite"/>
    </source>
</evidence>
<dbReference type="InterPro" id="IPR049326">
    <property type="entry name" value="Rhodopsin_dom_fungi"/>
</dbReference>
<dbReference type="STRING" id="357750.A0A2S6CLK6"/>
<keyword evidence="2 7" id="KW-0812">Transmembrane</keyword>
<comment type="subcellular location">
    <subcellularLocation>
        <location evidence="1">Membrane</location>
        <topology evidence="1">Multi-pass membrane protein</topology>
    </subcellularLocation>
</comment>
<proteinExistence type="inferred from homology"/>
<feature type="domain" description="Rhodopsin" evidence="8">
    <location>
        <begin position="30"/>
        <end position="267"/>
    </location>
</feature>
<feature type="transmembrane region" description="Helical" evidence="7">
    <location>
        <begin position="48"/>
        <end position="69"/>
    </location>
</feature>
<evidence type="ECO:0000256" key="3">
    <source>
        <dbReference type="ARBA" id="ARBA00022989"/>
    </source>
</evidence>
<feature type="transmembrane region" description="Helical" evidence="7">
    <location>
        <begin position="89"/>
        <end position="113"/>
    </location>
</feature>
<dbReference type="InterPro" id="IPR052337">
    <property type="entry name" value="SAT4-like"/>
</dbReference>
<evidence type="ECO:0000259" key="8">
    <source>
        <dbReference type="Pfam" id="PF20684"/>
    </source>
</evidence>
<dbReference type="Pfam" id="PF20684">
    <property type="entry name" value="Fung_rhodopsin"/>
    <property type="match status" value="1"/>
</dbReference>
<dbReference type="EMBL" id="PNEN01000233">
    <property type="protein sequence ID" value="PPJ60615.1"/>
    <property type="molecule type" value="Genomic_DNA"/>
</dbReference>
<feature type="region of interest" description="Disordered" evidence="6">
    <location>
        <begin position="333"/>
        <end position="358"/>
    </location>
</feature>
<evidence type="ECO:0000256" key="1">
    <source>
        <dbReference type="ARBA" id="ARBA00004141"/>
    </source>
</evidence>
<dbReference type="Proteomes" id="UP000237631">
    <property type="component" value="Unassembled WGS sequence"/>
</dbReference>
<evidence type="ECO:0000256" key="5">
    <source>
        <dbReference type="ARBA" id="ARBA00038359"/>
    </source>
</evidence>
<comment type="caution">
    <text evidence="9">The sequence shown here is derived from an EMBL/GenBank/DDBJ whole genome shotgun (WGS) entry which is preliminary data.</text>
</comment>
<dbReference type="GO" id="GO:0016020">
    <property type="term" value="C:membrane"/>
    <property type="evidence" value="ECO:0007669"/>
    <property type="project" value="UniProtKB-SubCell"/>
</dbReference>
<keyword evidence="10" id="KW-1185">Reference proteome</keyword>
<evidence type="ECO:0000313" key="9">
    <source>
        <dbReference type="EMBL" id="PPJ60615.1"/>
    </source>
</evidence>
<name>A0A2S6CLK6_9PEZI</name>
<comment type="similarity">
    <text evidence="5">Belongs to the SAT4 family.</text>
</comment>
<feature type="transmembrane region" description="Helical" evidence="7">
    <location>
        <begin position="203"/>
        <end position="222"/>
    </location>
</feature>
<keyword evidence="4 7" id="KW-0472">Membrane</keyword>
<evidence type="ECO:0000256" key="2">
    <source>
        <dbReference type="ARBA" id="ARBA00022692"/>
    </source>
</evidence>
<organism evidence="9 10">
    <name type="scientific">Cercospora berteroae</name>
    <dbReference type="NCBI Taxonomy" id="357750"/>
    <lineage>
        <taxon>Eukaryota</taxon>
        <taxon>Fungi</taxon>
        <taxon>Dikarya</taxon>
        <taxon>Ascomycota</taxon>
        <taxon>Pezizomycotina</taxon>
        <taxon>Dothideomycetes</taxon>
        <taxon>Dothideomycetidae</taxon>
        <taxon>Mycosphaerellales</taxon>
        <taxon>Mycosphaerellaceae</taxon>
        <taxon>Cercospora</taxon>
    </lineage>
</organism>
<feature type="transmembrane region" description="Helical" evidence="7">
    <location>
        <begin position="125"/>
        <end position="146"/>
    </location>
</feature>
<accession>A0A2S6CLK6</accession>
<evidence type="ECO:0000256" key="4">
    <source>
        <dbReference type="ARBA" id="ARBA00023136"/>
    </source>
</evidence>
<protein>
    <recommendedName>
        <fullName evidence="8">Rhodopsin domain-containing protein</fullName>
    </recommendedName>
</protein>
<dbReference type="PANTHER" id="PTHR33048:SF47">
    <property type="entry name" value="INTEGRAL MEMBRANE PROTEIN-RELATED"/>
    <property type="match status" value="1"/>
</dbReference>
<dbReference type="OrthoDB" id="444631at2759"/>
<evidence type="ECO:0000256" key="7">
    <source>
        <dbReference type="SAM" id="Phobius"/>
    </source>
</evidence>
<feature type="transmembrane region" description="Helical" evidence="7">
    <location>
        <begin position="6"/>
        <end position="27"/>
    </location>
</feature>